<comment type="pathway">
    <text evidence="4">Lipid metabolism.</text>
</comment>
<keyword evidence="14 20" id="KW-0472">Membrane</keyword>
<dbReference type="OrthoDB" id="9796672at2"/>
<evidence type="ECO:0000256" key="3">
    <source>
        <dbReference type="ARBA" id="ARBA00005042"/>
    </source>
</evidence>
<dbReference type="PANTHER" id="PTHR14269">
    <property type="entry name" value="CDP-DIACYLGLYCEROL--GLYCEROL-3-PHOSPHATE 3-PHOSPHATIDYLTRANSFERASE-RELATED"/>
    <property type="match status" value="1"/>
</dbReference>
<dbReference type="Proteomes" id="UP000199263">
    <property type="component" value="Unassembled WGS sequence"/>
</dbReference>
<evidence type="ECO:0000313" key="22">
    <source>
        <dbReference type="Proteomes" id="UP000199263"/>
    </source>
</evidence>
<keyword evidence="22" id="KW-1185">Reference proteome</keyword>
<protein>
    <recommendedName>
        <fullName evidence="7 18">CDP-diacylglycerol--glycerol-3-phosphate 3-phosphatidyltransferase</fullName>
        <ecNumber evidence="6 18">2.7.8.5</ecNumber>
    </recommendedName>
</protein>
<keyword evidence="15" id="KW-0594">Phospholipid biosynthesis</keyword>
<evidence type="ECO:0000256" key="14">
    <source>
        <dbReference type="ARBA" id="ARBA00023136"/>
    </source>
</evidence>
<evidence type="ECO:0000256" key="10">
    <source>
        <dbReference type="ARBA" id="ARBA00022679"/>
    </source>
</evidence>
<dbReference type="InterPro" id="IPR004570">
    <property type="entry name" value="Phosphatidylglycerol_P_synth"/>
</dbReference>
<reference evidence="21 22" key="1">
    <citation type="submission" date="2016-10" db="EMBL/GenBank/DDBJ databases">
        <authorList>
            <person name="de Groot N.N."/>
        </authorList>
    </citation>
    <scope>NUCLEOTIDE SEQUENCE [LARGE SCALE GENOMIC DNA]</scope>
    <source>
        <strain evidence="21 22">DSM 12992</strain>
    </source>
</reference>
<evidence type="ECO:0000256" key="6">
    <source>
        <dbReference type="ARBA" id="ARBA00013170"/>
    </source>
</evidence>
<dbReference type="PROSITE" id="PS00379">
    <property type="entry name" value="CDP_ALCOHOL_P_TRANSF"/>
    <property type="match status" value="1"/>
</dbReference>
<dbReference type="GO" id="GO:0005886">
    <property type="term" value="C:plasma membrane"/>
    <property type="evidence" value="ECO:0007669"/>
    <property type="project" value="UniProtKB-SubCell"/>
</dbReference>
<dbReference type="GO" id="GO:0008444">
    <property type="term" value="F:CDP-diacylglycerol-glycerol-3-phosphate 3-phosphatidyltransferase activity"/>
    <property type="evidence" value="ECO:0007669"/>
    <property type="project" value="UniProtKB-UniRule"/>
</dbReference>
<comment type="subcellular location">
    <subcellularLocation>
        <location evidence="2">Cell membrane</location>
        <topology evidence="2">Multi-pass membrane protein</topology>
    </subcellularLocation>
</comment>
<dbReference type="STRING" id="119641.SAMN05421842_108123"/>
<keyword evidence="10 19" id="KW-0808">Transferase</keyword>
<evidence type="ECO:0000256" key="8">
    <source>
        <dbReference type="ARBA" id="ARBA00022475"/>
    </source>
</evidence>
<evidence type="ECO:0000256" key="18">
    <source>
        <dbReference type="NCBIfam" id="TIGR00560"/>
    </source>
</evidence>
<gene>
    <name evidence="21" type="ORF">SAMN05421842_108123</name>
</gene>
<comment type="pathway">
    <text evidence="3">Phospholipid metabolism; phosphatidylglycerol biosynthesis; phosphatidylglycerol from CDP-diacylglycerol: step 1/2.</text>
</comment>
<keyword evidence="11 20" id="KW-0812">Transmembrane</keyword>
<evidence type="ECO:0000256" key="1">
    <source>
        <dbReference type="ARBA" id="ARBA00003973"/>
    </source>
</evidence>
<evidence type="ECO:0000256" key="9">
    <source>
        <dbReference type="ARBA" id="ARBA00022516"/>
    </source>
</evidence>
<feature type="transmembrane region" description="Helical" evidence="20">
    <location>
        <begin position="7"/>
        <end position="27"/>
    </location>
</feature>
<accession>A0A1I1LV18</accession>
<name>A0A1I1LV18_9CLOT</name>
<dbReference type="InterPro" id="IPR050324">
    <property type="entry name" value="CDP-alcohol_PTase-I"/>
</dbReference>
<keyword evidence="16" id="KW-1208">Phospholipid metabolism</keyword>
<feature type="transmembrane region" description="Helical" evidence="20">
    <location>
        <begin position="117"/>
        <end position="137"/>
    </location>
</feature>
<dbReference type="EMBL" id="FOMG01000008">
    <property type="protein sequence ID" value="SFC74153.1"/>
    <property type="molecule type" value="Genomic_DNA"/>
</dbReference>
<evidence type="ECO:0000256" key="11">
    <source>
        <dbReference type="ARBA" id="ARBA00022692"/>
    </source>
</evidence>
<evidence type="ECO:0000256" key="17">
    <source>
        <dbReference type="ARBA" id="ARBA00048586"/>
    </source>
</evidence>
<evidence type="ECO:0000256" key="7">
    <source>
        <dbReference type="ARBA" id="ARBA00014944"/>
    </source>
</evidence>
<dbReference type="Gene3D" id="1.20.120.1760">
    <property type="match status" value="1"/>
</dbReference>
<evidence type="ECO:0000256" key="4">
    <source>
        <dbReference type="ARBA" id="ARBA00005189"/>
    </source>
</evidence>
<dbReference type="PIRSF" id="PIRSF000847">
    <property type="entry name" value="Phos_ph_gly_syn"/>
    <property type="match status" value="1"/>
</dbReference>
<dbReference type="InterPro" id="IPR000462">
    <property type="entry name" value="CDP-OH_P_trans"/>
</dbReference>
<evidence type="ECO:0000256" key="5">
    <source>
        <dbReference type="ARBA" id="ARBA00010441"/>
    </source>
</evidence>
<evidence type="ECO:0000256" key="13">
    <source>
        <dbReference type="ARBA" id="ARBA00023098"/>
    </source>
</evidence>
<feature type="transmembrane region" description="Helical" evidence="20">
    <location>
        <begin position="72"/>
        <end position="97"/>
    </location>
</feature>
<evidence type="ECO:0000256" key="2">
    <source>
        <dbReference type="ARBA" id="ARBA00004651"/>
    </source>
</evidence>
<sequence>MNLANKLTLIRIFLVPFFLMFITVKGIPYGRSIATFIFIVASLTDKLDGYIARRRNQVTNFGKFMDPLADKLLVTTALICLVEMHLVPSWAAVIIIAREFAVSGLRTIAASEGRVIAASWWGKIKTVIQIIAIILLLMQANMRDSAYLRNLVVNSEFWNNFFHIVPGIILKAAVVITILSGYEYFKNNKETISTDK</sequence>
<evidence type="ECO:0000256" key="19">
    <source>
        <dbReference type="RuleBase" id="RU003750"/>
    </source>
</evidence>
<feature type="transmembrane region" description="Helical" evidence="20">
    <location>
        <begin position="157"/>
        <end position="179"/>
    </location>
</feature>
<evidence type="ECO:0000256" key="20">
    <source>
        <dbReference type="SAM" id="Phobius"/>
    </source>
</evidence>
<dbReference type="PANTHER" id="PTHR14269:SF62">
    <property type="entry name" value="CDP-DIACYLGLYCEROL--GLYCEROL-3-PHOSPHATE 3-PHOSPHATIDYLTRANSFERASE 1, CHLOROPLASTIC"/>
    <property type="match status" value="1"/>
</dbReference>
<dbReference type="EC" id="2.7.8.5" evidence="6 18"/>
<keyword evidence="12 20" id="KW-1133">Transmembrane helix</keyword>
<dbReference type="AlphaFoldDB" id="A0A1I1LV18"/>
<comment type="function">
    <text evidence="1">This protein catalyzes the committed step to the synthesis of the acidic phospholipids.</text>
</comment>
<keyword evidence="9" id="KW-0444">Lipid biosynthesis</keyword>
<dbReference type="InterPro" id="IPR043130">
    <property type="entry name" value="CDP-OH_PTrfase_TM_dom"/>
</dbReference>
<comment type="similarity">
    <text evidence="5 19">Belongs to the CDP-alcohol phosphatidyltransferase class-I family.</text>
</comment>
<dbReference type="RefSeq" id="WP_090090403.1">
    <property type="nucleotide sequence ID" value="NZ_FOMG01000008.1"/>
</dbReference>
<proteinExistence type="inferred from homology"/>
<evidence type="ECO:0000256" key="16">
    <source>
        <dbReference type="ARBA" id="ARBA00023264"/>
    </source>
</evidence>
<dbReference type="Pfam" id="PF01066">
    <property type="entry name" value="CDP-OH_P_transf"/>
    <property type="match status" value="1"/>
</dbReference>
<dbReference type="UniPathway" id="UPA00084">
    <property type="reaction ID" value="UER00503"/>
</dbReference>
<evidence type="ECO:0000256" key="15">
    <source>
        <dbReference type="ARBA" id="ARBA00023209"/>
    </source>
</evidence>
<dbReference type="InterPro" id="IPR048254">
    <property type="entry name" value="CDP_ALCOHOL_P_TRANSF_CS"/>
</dbReference>
<dbReference type="FunFam" id="1.20.120.1760:FF:000004">
    <property type="entry name" value="CDP-diacylglycerol--glycerol-3-phosphate 3-phosphatidyltransferase"/>
    <property type="match status" value="1"/>
</dbReference>
<dbReference type="NCBIfam" id="TIGR00560">
    <property type="entry name" value="pgsA"/>
    <property type="match status" value="1"/>
</dbReference>
<evidence type="ECO:0000256" key="12">
    <source>
        <dbReference type="ARBA" id="ARBA00022989"/>
    </source>
</evidence>
<dbReference type="GO" id="GO:0006655">
    <property type="term" value="P:phosphatidylglycerol biosynthetic process"/>
    <property type="evidence" value="ECO:0007669"/>
    <property type="project" value="UniProtKB-UniPathway"/>
</dbReference>
<keyword evidence="13" id="KW-0443">Lipid metabolism</keyword>
<evidence type="ECO:0000313" key="21">
    <source>
        <dbReference type="EMBL" id="SFC74153.1"/>
    </source>
</evidence>
<keyword evidence="8" id="KW-1003">Cell membrane</keyword>
<comment type="catalytic activity">
    <reaction evidence="17">
        <text>a CDP-1,2-diacyl-sn-glycerol + sn-glycerol 3-phosphate = a 1,2-diacyl-sn-glycero-3-phospho-(1'-sn-glycero-3'-phosphate) + CMP + H(+)</text>
        <dbReference type="Rhea" id="RHEA:12593"/>
        <dbReference type="ChEBI" id="CHEBI:15378"/>
        <dbReference type="ChEBI" id="CHEBI:57597"/>
        <dbReference type="ChEBI" id="CHEBI:58332"/>
        <dbReference type="ChEBI" id="CHEBI:60110"/>
        <dbReference type="ChEBI" id="CHEBI:60377"/>
        <dbReference type="EC" id="2.7.8.5"/>
    </reaction>
</comment>
<organism evidence="21 22">
    <name type="scientific">Clostridium uliginosum</name>
    <dbReference type="NCBI Taxonomy" id="119641"/>
    <lineage>
        <taxon>Bacteria</taxon>
        <taxon>Bacillati</taxon>
        <taxon>Bacillota</taxon>
        <taxon>Clostridia</taxon>
        <taxon>Eubacteriales</taxon>
        <taxon>Clostridiaceae</taxon>
        <taxon>Clostridium</taxon>
    </lineage>
</organism>